<dbReference type="PROSITE" id="PS50005">
    <property type="entry name" value="TPR"/>
    <property type="match status" value="1"/>
</dbReference>
<keyword evidence="4" id="KW-1133">Transmembrane helix</keyword>
<organism evidence="6">
    <name type="scientific">Oceaniferula spumae</name>
    <dbReference type="NCBI Taxonomy" id="2979115"/>
    <lineage>
        <taxon>Bacteria</taxon>
        <taxon>Pseudomonadati</taxon>
        <taxon>Verrucomicrobiota</taxon>
        <taxon>Verrucomicrobiia</taxon>
        <taxon>Verrucomicrobiales</taxon>
        <taxon>Verrucomicrobiaceae</taxon>
        <taxon>Oceaniferula</taxon>
    </lineage>
</organism>
<feature type="transmembrane region" description="Helical" evidence="4">
    <location>
        <begin position="74"/>
        <end position="92"/>
    </location>
</feature>
<dbReference type="InterPro" id="IPR012334">
    <property type="entry name" value="Pectin_lyas_fold"/>
</dbReference>
<reference evidence="6" key="1">
    <citation type="submission" date="2024-07" db="EMBL/GenBank/DDBJ databases">
        <title>Complete genome sequence of Verrucomicrobiaceae bacterium NT6N.</title>
        <authorList>
            <person name="Huang C."/>
            <person name="Takami H."/>
            <person name="Hamasaki K."/>
        </authorList>
    </citation>
    <scope>NUCLEOTIDE SEQUENCE</scope>
    <source>
        <strain evidence="6">NT6N</strain>
    </source>
</reference>
<feature type="repeat" description="TPR" evidence="2">
    <location>
        <begin position="109"/>
        <end position="142"/>
    </location>
</feature>
<sequence>MKNTEARKILGLDPSDDPRSYLSAFDETKAYKRELVENAPSPELKFRYQQELLEYEAAVKVVAGHKRIRPNTDFIVVLMLIGALSACGWWGYNWYQRQWNIDAQQKQRSAFLASVGRTAVSKRKWDQAEEAYKDMLRIDPNSKIAAEGIESIRRGKLEERSQQLYYSLGESQAALEAGRWDEAEQLANSVLEIDPENSAAKRKLEIISEGKHKQAVSLKMMAVTDALDAGKISDARKALVDLREIDPKNANLLGLAKRIDEANAEIRAQKTKAAALLAAAQKLDTGEFSARAMALLAEARKLDPTNTEIAELHSKMSAYTRAITVPGDYPTISEALEAARPRDLIRISAGTYKESLIIDQPVRLQGTGDGKTIIELPSTEASLITINPEAKGTFISGINLNHKGFDHSTDRFSGITILAQEVTIAACNVHHSAGHGIAVLDGGKATITGCEISACGWDGISVYGAGSHAVIRDTHSHGNIQHGLGFWKGGSGSVSKCRMVENGLCGVLAMGAGAKVSVISTVCSDNREAGILISDGVIATLTANRCEENLLSGIVLRSATTTADVTKNVTNNNHEAGILSHRGVKIGKFEENKAQGNTSHQIWRDANLTQSSEVE</sequence>
<protein>
    <recommendedName>
        <fullName evidence="5">Right handed beta helix domain-containing protein</fullName>
    </recommendedName>
</protein>
<name>A0AAT9FH43_9BACT</name>
<dbReference type="EMBL" id="AP026866">
    <property type="protein sequence ID" value="BDS05292.1"/>
    <property type="molecule type" value="Genomic_DNA"/>
</dbReference>
<accession>A0AAT9FH43</accession>
<proteinExistence type="predicted"/>
<dbReference type="InterPro" id="IPR039448">
    <property type="entry name" value="Beta_helix"/>
</dbReference>
<dbReference type="Gene3D" id="2.160.20.10">
    <property type="entry name" value="Single-stranded right-handed beta-helix, Pectin lyase-like"/>
    <property type="match status" value="1"/>
</dbReference>
<keyword evidence="1" id="KW-0677">Repeat</keyword>
<evidence type="ECO:0000256" key="4">
    <source>
        <dbReference type="SAM" id="Phobius"/>
    </source>
</evidence>
<evidence type="ECO:0000313" key="6">
    <source>
        <dbReference type="EMBL" id="BDS05292.1"/>
    </source>
</evidence>
<dbReference type="SUPFAM" id="SSF48452">
    <property type="entry name" value="TPR-like"/>
    <property type="match status" value="1"/>
</dbReference>
<dbReference type="InterPro" id="IPR011990">
    <property type="entry name" value="TPR-like_helical_dom_sf"/>
</dbReference>
<dbReference type="SUPFAM" id="SSF51126">
    <property type="entry name" value="Pectin lyase-like"/>
    <property type="match status" value="1"/>
</dbReference>
<dbReference type="AlphaFoldDB" id="A0AAT9FH43"/>
<keyword evidence="3" id="KW-0175">Coiled coil</keyword>
<dbReference type="Gene3D" id="1.25.40.10">
    <property type="entry name" value="Tetratricopeptide repeat domain"/>
    <property type="match status" value="1"/>
</dbReference>
<dbReference type="KEGG" id="osu:NT6N_03320"/>
<feature type="domain" description="Right handed beta helix" evidence="5">
    <location>
        <begin position="413"/>
        <end position="546"/>
    </location>
</feature>
<evidence type="ECO:0000256" key="1">
    <source>
        <dbReference type="ARBA" id="ARBA00022737"/>
    </source>
</evidence>
<feature type="coiled-coil region" evidence="3">
    <location>
        <begin position="252"/>
        <end position="279"/>
    </location>
</feature>
<dbReference type="InterPro" id="IPR006626">
    <property type="entry name" value="PbH1"/>
</dbReference>
<evidence type="ECO:0000256" key="3">
    <source>
        <dbReference type="SAM" id="Coils"/>
    </source>
</evidence>
<keyword evidence="4" id="KW-0812">Transmembrane</keyword>
<dbReference type="Pfam" id="PF13229">
    <property type="entry name" value="Beta_helix"/>
    <property type="match status" value="1"/>
</dbReference>
<dbReference type="InterPro" id="IPR019734">
    <property type="entry name" value="TPR_rpt"/>
</dbReference>
<evidence type="ECO:0000259" key="5">
    <source>
        <dbReference type="Pfam" id="PF13229"/>
    </source>
</evidence>
<dbReference type="InterPro" id="IPR011050">
    <property type="entry name" value="Pectin_lyase_fold/virulence"/>
</dbReference>
<keyword evidence="4" id="KW-0472">Membrane</keyword>
<evidence type="ECO:0000256" key="2">
    <source>
        <dbReference type="PROSITE-ProRule" id="PRU00339"/>
    </source>
</evidence>
<dbReference type="SMART" id="SM00710">
    <property type="entry name" value="PbH1"/>
    <property type="match status" value="7"/>
</dbReference>
<gene>
    <name evidence="6" type="ORF">NT6N_03320</name>
</gene>
<dbReference type="InterPro" id="IPR051550">
    <property type="entry name" value="SCF-Subunits/Alg-Epimerases"/>
</dbReference>
<dbReference type="PANTHER" id="PTHR22990">
    <property type="entry name" value="F-BOX ONLY PROTEIN"/>
    <property type="match status" value="1"/>
</dbReference>
<dbReference type="PANTHER" id="PTHR22990:SF15">
    <property type="entry name" value="F-BOX ONLY PROTEIN 10"/>
    <property type="match status" value="1"/>
</dbReference>
<keyword evidence="2" id="KW-0802">TPR repeat</keyword>